<feature type="binding site" evidence="10">
    <location>
        <position position="83"/>
    </location>
    <ligand>
        <name>Na(+)</name>
        <dbReference type="ChEBI" id="CHEBI:29101"/>
        <note>structural</note>
    </ligand>
</feature>
<keyword evidence="4 10" id="KW-1133">Transmembrane helix</keyword>
<dbReference type="RefSeq" id="WP_141279936.1">
    <property type="nucleotide sequence ID" value="NZ_BAAARZ010000009.1"/>
</dbReference>
<dbReference type="AlphaFoldDB" id="A0A4Y3WSC7"/>
<name>A0A4Y3WSC7_9PSEU</name>
<evidence type="ECO:0000313" key="12">
    <source>
        <dbReference type="Proteomes" id="UP000320338"/>
    </source>
</evidence>
<evidence type="ECO:0000256" key="10">
    <source>
        <dbReference type="HAMAP-Rule" id="MF_00454"/>
    </source>
</evidence>
<keyword evidence="2 10" id="KW-1003">Cell membrane</keyword>
<dbReference type="PANTHER" id="PTHR28259:SF1">
    <property type="entry name" value="FLUORIDE EXPORT PROTEIN 1-RELATED"/>
    <property type="match status" value="1"/>
</dbReference>
<comment type="activity regulation">
    <text evidence="10">Na(+) is not transported, but it plays an essential structural role and its presence is essential for fluoride channel function.</text>
</comment>
<comment type="caution">
    <text evidence="11">The sequence shown here is derived from an EMBL/GenBank/DDBJ whole genome shotgun (WGS) entry which is preliminary data.</text>
</comment>
<sequence length="137" mass="13579">MTTAPLAGQAPVLVAVSVGGAVGALARHGLGLALPHAPGAPPWATFAVNVSGCLLIGVLIVLVTEWRPVHPLVRPTLGTGVLGGYTTFSTYAVDAHLMVAAGRPVAAAAYVAGTLVAALAATWLGIRLARAATGASR</sequence>
<comment type="similarity">
    <text evidence="7 10">Belongs to the fluoride channel Fluc/FEX (TC 1.A.43) family.</text>
</comment>
<comment type="subcellular location">
    <subcellularLocation>
        <location evidence="1 10">Cell membrane</location>
        <topology evidence="1 10">Multi-pass membrane protein</topology>
    </subcellularLocation>
</comment>
<keyword evidence="10" id="KW-0406">Ion transport</keyword>
<dbReference type="InterPro" id="IPR003691">
    <property type="entry name" value="FluC"/>
</dbReference>
<gene>
    <name evidence="10" type="primary">fluC</name>
    <name evidence="10" type="synonym">crcB</name>
    <name evidence="11" type="ORF">PHY01_34840</name>
</gene>
<keyword evidence="10" id="KW-0915">Sodium</keyword>
<dbReference type="EMBL" id="BJNG01000030">
    <property type="protein sequence ID" value="GEC21201.1"/>
    <property type="molecule type" value="Genomic_DNA"/>
</dbReference>
<keyword evidence="10" id="KW-0813">Transport</keyword>
<dbReference type="NCBIfam" id="TIGR00494">
    <property type="entry name" value="crcB"/>
    <property type="match status" value="1"/>
</dbReference>
<evidence type="ECO:0000256" key="5">
    <source>
        <dbReference type="ARBA" id="ARBA00023136"/>
    </source>
</evidence>
<dbReference type="GO" id="GO:0140114">
    <property type="term" value="P:cellular detoxification of fluoride"/>
    <property type="evidence" value="ECO:0007669"/>
    <property type="project" value="UniProtKB-UniRule"/>
</dbReference>
<keyword evidence="6 10" id="KW-0407">Ion channel</keyword>
<comment type="function">
    <text evidence="9 10">Fluoride-specific ion channel. Important for reducing fluoride concentration in the cell, thus reducing its toxicity.</text>
</comment>
<feature type="transmembrane region" description="Helical" evidence="10">
    <location>
        <begin position="43"/>
        <end position="63"/>
    </location>
</feature>
<feature type="transmembrane region" description="Helical" evidence="10">
    <location>
        <begin position="75"/>
        <end position="93"/>
    </location>
</feature>
<evidence type="ECO:0000256" key="7">
    <source>
        <dbReference type="ARBA" id="ARBA00035120"/>
    </source>
</evidence>
<evidence type="ECO:0000313" key="11">
    <source>
        <dbReference type="EMBL" id="GEC21201.1"/>
    </source>
</evidence>
<evidence type="ECO:0000256" key="1">
    <source>
        <dbReference type="ARBA" id="ARBA00004651"/>
    </source>
</evidence>
<dbReference type="Pfam" id="PF02537">
    <property type="entry name" value="CRCB"/>
    <property type="match status" value="1"/>
</dbReference>
<dbReference type="HAMAP" id="MF_00454">
    <property type="entry name" value="FluC"/>
    <property type="match status" value="1"/>
</dbReference>
<organism evidence="11 12">
    <name type="scientific">Pseudonocardia hydrocarbonoxydans</name>
    <dbReference type="NCBI Taxonomy" id="76726"/>
    <lineage>
        <taxon>Bacteria</taxon>
        <taxon>Bacillati</taxon>
        <taxon>Actinomycetota</taxon>
        <taxon>Actinomycetes</taxon>
        <taxon>Pseudonocardiales</taxon>
        <taxon>Pseudonocardiaceae</taxon>
        <taxon>Pseudonocardia</taxon>
    </lineage>
</organism>
<evidence type="ECO:0000256" key="3">
    <source>
        <dbReference type="ARBA" id="ARBA00022692"/>
    </source>
</evidence>
<reference evidence="11 12" key="1">
    <citation type="submission" date="2019-06" db="EMBL/GenBank/DDBJ databases">
        <title>Whole genome shotgun sequence of Pseudonocardia hydrocarbonoxydans NBRC 14498.</title>
        <authorList>
            <person name="Hosoyama A."/>
            <person name="Uohara A."/>
            <person name="Ohji S."/>
            <person name="Ichikawa N."/>
        </authorList>
    </citation>
    <scope>NUCLEOTIDE SEQUENCE [LARGE SCALE GENOMIC DNA]</scope>
    <source>
        <strain evidence="11 12">NBRC 14498</strain>
    </source>
</reference>
<evidence type="ECO:0000256" key="6">
    <source>
        <dbReference type="ARBA" id="ARBA00023303"/>
    </source>
</evidence>
<evidence type="ECO:0000256" key="2">
    <source>
        <dbReference type="ARBA" id="ARBA00022475"/>
    </source>
</evidence>
<keyword evidence="12" id="KW-1185">Reference proteome</keyword>
<evidence type="ECO:0000256" key="8">
    <source>
        <dbReference type="ARBA" id="ARBA00035585"/>
    </source>
</evidence>
<dbReference type="GO" id="GO:0062054">
    <property type="term" value="F:fluoride channel activity"/>
    <property type="evidence" value="ECO:0007669"/>
    <property type="project" value="UniProtKB-UniRule"/>
</dbReference>
<comment type="catalytic activity">
    <reaction evidence="8">
        <text>fluoride(in) = fluoride(out)</text>
        <dbReference type="Rhea" id="RHEA:76159"/>
        <dbReference type="ChEBI" id="CHEBI:17051"/>
    </reaction>
    <physiologicalReaction direction="left-to-right" evidence="8">
        <dbReference type="Rhea" id="RHEA:76160"/>
    </physiologicalReaction>
</comment>
<keyword evidence="5 10" id="KW-0472">Membrane</keyword>
<keyword evidence="3 10" id="KW-0812">Transmembrane</keyword>
<evidence type="ECO:0000256" key="4">
    <source>
        <dbReference type="ARBA" id="ARBA00022989"/>
    </source>
</evidence>
<dbReference type="PANTHER" id="PTHR28259">
    <property type="entry name" value="FLUORIDE EXPORT PROTEIN 1-RELATED"/>
    <property type="match status" value="1"/>
</dbReference>
<feature type="binding site" evidence="10">
    <location>
        <position position="86"/>
    </location>
    <ligand>
        <name>Na(+)</name>
        <dbReference type="ChEBI" id="CHEBI:29101"/>
        <note>structural</note>
    </ligand>
</feature>
<feature type="transmembrane region" description="Helical" evidence="10">
    <location>
        <begin position="105"/>
        <end position="126"/>
    </location>
</feature>
<accession>A0A4Y3WSC7</accession>
<proteinExistence type="inferred from homology"/>
<evidence type="ECO:0000256" key="9">
    <source>
        <dbReference type="ARBA" id="ARBA00049940"/>
    </source>
</evidence>
<keyword evidence="10" id="KW-0479">Metal-binding</keyword>
<dbReference type="Proteomes" id="UP000320338">
    <property type="component" value="Unassembled WGS sequence"/>
</dbReference>
<protein>
    <recommendedName>
        <fullName evidence="10">Fluoride-specific ion channel FluC</fullName>
    </recommendedName>
</protein>
<dbReference type="GO" id="GO:0005886">
    <property type="term" value="C:plasma membrane"/>
    <property type="evidence" value="ECO:0007669"/>
    <property type="project" value="UniProtKB-SubCell"/>
</dbReference>
<dbReference type="GO" id="GO:0046872">
    <property type="term" value="F:metal ion binding"/>
    <property type="evidence" value="ECO:0007669"/>
    <property type="project" value="UniProtKB-KW"/>
</dbReference>